<dbReference type="Pfam" id="PF17200">
    <property type="entry name" value="sCache_2"/>
    <property type="match status" value="1"/>
</dbReference>
<dbReference type="SMART" id="SM01049">
    <property type="entry name" value="Cache_2"/>
    <property type="match status" value="1"/>
</dbReference>
<evidence type="ECO:0000256" key="8">
    <source>
        <dbReference type="ARBA" id="ARBA00023136"/>
    </source>
</evidence>
<evidence type="ECO:0000256" key="9">
    <source>
        <dbReference type="SAM" id="Phobius"/>
    </source>
</evidence>
<dbReference type="InterPro" id="IPR050482">
    <property type="entry name" value="Sensor_HK_TwoCompSys"/>
</dbReference>
<evidence type="ECO:0000256" key="2">
    <source>
        <dbReference type="ARBA" id="ARBA00022475"/>
    </source>
</evidence>
<dbReference type="PROSITE" id="PS50109">
    <property type="entry name" value="HIS_KIN"/>
    <property type="match status" value="1"/>
</dbReference>
<dbReference type="InterPro" id="IPR011712">
    <property type="entry name" value="Sig_transdc_His_kin_sub3_dim/P"/>
</dbReference>
<evidence type="ECO:0000256" key="4">
    <source>
        <dbReference type="ARBA" id="ARBA00022692"/>
    </source>
</evidence>
<dbReference type="InterPro" id="IPR017171">
    <property type="entry name" value="Sig_transdc_His_kinase_MctS"/>
</dbReference>
<evidence type="ECO:0000256" key="7">
    <source>
        <dbReference type="ARBA" id="ARBA00023012"/>
    </source>
</evidence>
<feature type="domain" description="Histidine kinase" evidence="10">
    <location>
        <begin position="252"/>
        <end position="449"/>
    </location>
</feature>
<keyword evidence="6 9" id="KW-1133">Transmembrane helix</keyword>
<dbReference type="PANTHER" id="PTHR24421">
    <property type="entry name" value="NITRATE/NITRITE SENSOR PROTEIN NARX-RELATED"/>
    <property type="match status" value="1"/>
</dbReference>
<evidence type="ECO:0000256" key="3">
    <source>
        <dbReference type="ARBA" id="ARBA00022679"/>
    </source>
</evidence>
<protein>
    <submittedName>
        <fullName evidence="11">Histidine kinase</fullName>
    </submittedName>
</protein>
<dbReference type="CDD" id="cd16917">
    <property type="entry name" value="HATPase_UhpB-NarQ-NarX-like"/>
    <property type="match status" value="1"/>
</dbReference>
<dbReference type="OrthoDB" id="9797605at2"/>
<reference evidence="11 12" key="1">
    <citation type="submission" date="2019-08" db="EMBL/GenBank/DDBJ databases">
        <title>Amphibian skin-associated Pigmentiphaga: genome sequence and occurrence across geography and hosts.</title>
        <authorList>
            <person name="Bletz M.C."/>
            <person name="Bunk B."/>
            <person name="Sproeer C."/>
            <person name="Biwer P."/>
            <person name="Reiter S."/>
            <person name="Rabemananjara F.C.E."/>
            <person name="Schulz S."/>
            <person name="Overmann J."/>
            <person name="Vences M."/>
        </authorList>
    </citation>
    <scope>NUCLEOTIDE SEQUENCE [LARGE SCALE GENOMIC DNA]</scope>
    <source>
        <strain evidence="11 12">Mada1488</strain>
    </source>
</reference>
<comment type="subcellular location">
    <subcellularLocation>
        <location evidence="1">Cell membrane</location>
        <topology evidence="1">Multi-pass membrane protein</topology>
    </subcellularLocation>
</comment>
<dbReference type="GO" id="GO:0005886">
    <property type="term" value="C:plasma membrane"/>
    <property type="evidence" value="ECO:0007669"/>
    <property type="project" value="UniProtKB-SubCell"/>
</dbReference>
<dbReference type="SUPFAM" id="SSF55874">
    <property type="entry name" value="ATPase domain of HSP90 chaperone/DNA topoisomerase II/histidine kinase"/>
    <property type="match status" value="1"/>
</dbReference>
<dbReference type="SMART" id="SM00387">
    <property type="entry name" value="HATPase_c"/>
    <property type="match status" value="1"/>
</dbReference>
<dbReference type="GO" id="GO:0046983">
    <property type="term" value="F:protein dimerization activity"/>
    <property type="evidence" value="ECO:0007669"/>
    <property type="project" value="InterPro"/>
</dbReference>
<evidence type="ECO:0000313" key="11">
    <source>
        <dbReference type="EMBL" id="QEI06281.1"/>
    </source>
</evidence>
<accession>A0A5C0B0B5</accession>
<keyword evidence="8 9" id="KW-0472">Membrane</keyword>
<dbReference type="EMBL" id="CP043046">
    <property type="protein sequence ID" value="QEI06281.1"/>
    <property type="molecule type" value="Genomic_DNA"/>
</dbReference>
<proteinExistence type="predicted"/>
<feature type="transmembrane region" description="Helical" evidence="9">
    <location>
        <begin position="202"/>
        <end position="226"/>
    </location>
</feature>
<keyword evidence="5 11" id="KW-0418">Kinase</keyword>
<keyword evidence="7" id="KW-0902">Two-component regulatory system</keyword>
<dbReference type="PIRSF" id="PIRSF037314">
    <property type="entry name" value="STHK_MctS"/>
    <property type="match status" value="1"/>
</dbReference>
<evidence type="ECO:0000259" key="10">
    <source>
        <dbReference type="PROSITE" id="PS50109"/>
    </source>
</evidence>
<evidence type="ECO:0000256" key="6">
    <source>
        <dbReference type="ARBA" id="ARBA00022989"/>
    </source>
</evidence>
<keyword evidence="4 9" id="KW-0812">Transmembrane</keyword>
<dbReference type="RefSeq" id="WP_148814733.1">
    <property type="nucleotide sequence ID" value="NZ_CP043046.1"/>
</dbReference>
<evidence type="ECO:0000256" key="1">
    <source>
        <dbReference type="ARBA" id="ARBA00004651"/>
    </source>
</evidence>
<dbReference type="Proteomes" id="UP000325161">
    <property type="component" value="Chromosome"/>
</dbReference>
<dbReference type="AlphaFoldDB" id="A0A5C0B0B5"/>
<dbReference type="InterPro" id="IPR005467">
    <property type="entry name" value="His_kinase_dom"/>
</dbReference>
<dbReference type="Pfam" id="PF02518">
    <property type="entry name" value="HATPase_c"/>
    <property type="match status" value="1"/>
</dbReference>
<dbReference type="Gene3D" id="1.20.5.1930">
    <property type="match status" value="1"/>
</dbReference>
<dbReference type="KEGG" id="pacr:FXN63_10875"/>
<dbReference type="Gene3D" id="3.30.565.10">
    <property type="entry name" value="Histidine kinase-like ATPase, C-terminal domain"/>
    <property type="match status" value="1"/>
</dbReference>
<organism evidence="11 12">
    <name type="scientific">Pigmentiphaga aceris</name>
    <dbReference type="NCBI Taxonomy" id="1940612"/>
    <lineage>
        <taxon>Bacteria</taxon>
        <taxon>Pseudomonadati</taxon>
        <taxon>Pseudomonadota</taxon>
        <taxon>Betaproteobacteria</taxon>
        <taxon>Burkholderiales</taxon>
        <taxon>Alcaligenaceae</taxon>
        <taxon>Pigmentiphaga</taxon>
    </lineage>
</organism>
<evidence type="ECO:0000313" key="12">
    <source>
        <dbReference type="Proteomes" id="UP000325161"/>
    </source>
</evidence>
<dbReference type="InterPro" id="IPR033480">
    <property type="entry name" value="sCache_2"/>
</dbReference>
<dbReference type="Pfam" id="PF07730">
    <property type="entry name" value="HisKA_3"/>
    <property type="match status" value="1"/>
</dbReference>
<name>A0A5C0B0B5_9BURK</name>
<dbReference type="InterPro" id="IPR036890">
    <property type="entry name" value="HATPase_C_sf"/>
</dbReference>
<keyword evidence="3" id="KW-0808">Transferase</keyword>
<gene>
    <name evidence="11" type="ORF">FXN63_10875</name>
</gene>
<sequence length="472" mass="52260">MKLRHKLILLALVPLGLAMLAIAMTVRQQATTLSQQQYQALEQTYLASKEAELSHYVQLARTAIEPLYAERKNIPDAQSRALAMLARMDFGQDGYFFVYDMQGQSLMHPRQPDLIGRNLWNLRDPTGAPTIQQLSEKAFNGGGAVRYLWEKPSLNRHVAKLGYVVPLTDWNWMLGSGIYLDDVDAALQRHDQQAKRHIEDTLILIALITLVCLLAVVGCGLVLNISEHKTSDAKLRRLAQQVVLSQETERARISRELHDGISQWLVSVKLLLESSIARLGTSTGPVPETLARAHGRLNGALGEIRRISHGLRPTMLDDLGLPAALSELAREAGEMTGIDVLMQVSGNPVDLNDMAKTVLFRIAQEALTNIERHAAAQQIQLELGFTRSGVQLRVTDDGVGFDPAQVHQDPHRGLGLRNMRERLDSVGGQLEITSMHGDTRISAWIPMQHAIATDDDRDELLASIHARSAEPA</sequence>
<keyword evidence="12" id="KW-1185">Reference proteome</keyword>
<dbReference type="InterPro" id="IPR003594">
    <property type="entry name" value="HATPase_dom"/>
</dbReference>
<dbReference type="Gene3D" id="3.30.450.20">
    <property type="entry name" value="PAS domain"/>
    <property type="match status" value="1"/>
</dbReference>
<dbReference type="GO" id="GO:0000155">
    <property type="term" value="F:phosphorelay sensor kinase activity"/>
    <property type="evidence" value="ECO:0007669"/>
    <property type="project" value="InterPro"/>
</dbReference>
<keyword evidence="2" id="KW-1003">Cell membrane</keyword>
<evidence type="ECO:0000256" key="5">
    <source>
        <dbReference type="ARBA" id="ARBA00022777"/>
    </source>
</evidence>